<comment type="caution">
    <text evidence="1">The sequence shown here is derived from an EMBL/GenBank/DDBJ whole genome shotgun (WGS) entry which is preliminary data.</text>
</comment>
<reference evidence="1 2" key="1">
    <citation type="submission" date="2019-10" db="EMBL/GenBank/DDBJ databases">
        <authorList>
            <person name="Palmer J.M."/>
        </authorList>
    </citation>
    <scope>NUCLEOTIDE SEQUENCE [LARGE SCALE GENOMIC DNA]</scope>
    <source>
        <strain evidence="1 2">TWF694</strain>
    </source>
</reference>
<evidence type="ECO:0000313" key="1">
    <source>
        <dbReference type="EMBL" id="KAK6539895.1"/>
    </source>
</evidence>
<accession>A0AAV9XDU0</accession>
<dbReference type="Proteomes" id="UP001365542">
    <property type="component" value="Unassembled WGS sequence"/>
</dbReference>
<sequence>MGIVGEEDSTGGMVDEAVIEIISDSDVKFRRSSKNTRSLGSLALLGARHSPPQATIFFGTGACRIRSKQASGGQELPSGIAVPRPPALQAIPLQGKRAYASPTQVLMQYWYRPCLQQTACRFRTIDRDLSLSSQWFFFICCDQSTSRVPQGNNPNHPI</sequence>
<dbReference type="AlphaFoldDB" id="A0AAV9XDU0"/>
<name>A0AAV9XDU0_9PEZI</name>
<keyword evidence="2" id="KW-1185">Reference proteome</keyword>
<protein>
    <submittedName>
        <fullName evidence="1">Uncharacterized protein</fullName>
    </submittedName>
</protein>
<dbReference type="EMBL" id="JAVHJO010000005">
    <property type="protein sequence ID" value="KAK6539895.1"/>
    <property type="molecule type" value="Genomic_DNA"/>
</dbReference>
<proteinExistence type="predicted"/>
<evidence type="ECO:0000313" key="2">
    <source>
        <dbReference type="Proteomes" id="UP001365542"/>
    </source>
</evidence>
<gene>
    <name evidence="1" type="ORF">TWF694_008732</name>
</gene>
<organism evidence="1 2">
    <name type="scientific">Orbilia ellipsospora</name>
    <dbReference type="NCBI Taxonomy" id="2528407"/>
    <lineage>
        <taxon>Eukaryota</taxon>
        <taxon>Fungi</taxon>
        <taxon>Dikarya</taxon>
        <taxon>Ascomycota</taxon>
        <taxon>Pezizomycotina</taxon>
        <taxon>Orbiliomycetes</taxon>
        <taxon>Orbiliales</taxon>
        <taxon>Orbiliaceae</taxon>
        <taxon>Orbilia</taxon>
    </lineage>
</organism>